<feature type="domain" description="HTH tetR-type" evidence="5">
    <location>
        <begin position="9"/>
        <end position="69"/>
    </location>
</feature>
<gene>
    <name evidence="6" type="ORF">AC244_25280</name>
</gene>
<evidence type="ECO:0000256" key="2">
    <source>
        <dbReference type="ARBA" id="ARBA00023125"/>
    </source>
</evidence>
<keyword evidence="3" id="KW-0804">Transcription</keyword>
<dbReference type="InterPro" id="IPR009057">
    <property type="entry name" value="Homeodomain-like_sf"/>
</dbReference>
<dbReference type="PROSITE" id="PS01081">
    <property type="entry name" value="HTH_TETR_1"/>
    <property type="match status" value="1"/>
</dbReference>
<dbReference type="PANTHER" id="PTHR30055">
    <property type="entry name" value="HTH-TYPE TRANSCRIPTIONAL REGULATOR RUTR"/>
    <property type="match status" value="1"/>
</dbReference>
<keyword evidence="1" id="KW-0805">Transcription regulation</keyword>
<evidence type="ECO:0000259" key="5">
    <source>
        <dbReference type="PROSITE" id="PS50977"/>
    </source>
</evidence>
<dbReference type="PANTHER" id="PTHR30055:SF234">
    <property type="entry name" value="HTH-TYPE TRANSCRIPTIONAL REGULATOR BETI"/>
    <property type="match status" value="1"/>
</dbReference>
<sequence length="228" mass="25559">MVRTKKSPEVRSNELIDCAERLFFQHGYENTTVNDVIREANLSKGAFYHYFVSKEALLEAVATRLAQRNLKELQPLAEDPSLDAVGQLNALFAGSRRLKLDMAPQLKNTFNALFKPENVALYHRIDEALLAVSLPLVAQMLRRGHQEGSLDAPDPEAAAMMLLELRLSVAKVMHKALQRYDAGDIDGAAAMLDGWMRTYGIAIERFLKLPERSIEMTEPGFARAFLEA</sequence>
<organism evidence="6 7">
    <name type="scientific">Ensifer adhaerens</name>
    <name type="common">Sinorhizobium morelense</name>
    <dbReference type="NCBI Taxonomy" id="106592"/>
    <lineage>
        <taxon>Bacteria</taxon>
        <taxon>Pseudomonadati</taxon>
        <taxon>Pseudomonadota</taxon>
        <taxon>Alphaproteobacteria</taxon>
        <taxon>Hyphomicrobiales</taxon>
        <taxon>Rhizobiaceae</taxon>
        <taxon>Sinorhizobium/Ensifer group</taxon>
        <taxon>Ensifer</taxon>
    </lineage>
</organism>
<dbReference type="SUPFAM" id="SSF46689">
    <property type="entry name" value="Homeodomain-like"/>
    <property type="match status" value="1"/>
</dbReference>
<dbReference type="RefSeq" id="WP_053251571.1">
    <property type="nucleotide sequence ID" value="NZ_LGAP01000023.1"/>
</dbReference>
<protein>
    <submittedName>
        <fullName evidence="6">TetR family transcriptional regulator</fullName>
    </submittedName>
</protein>
<dbReference type="InterPro" id="IPR001647">
    <property type="entry name" value="HTH_TetR"/>
</dbReference>
<dbReference type="GO" id="GO:0000976">
    <property type="term" value="F:transcription cis-regulatory region binding"/>
    <property type="evidence" value="ECO:0007669"/>
    <property type="project" value="TreeGrafter"/>
</dbReference>
<dbReference type="OrthoDB" id="9811084at2"/>
<dbReference type="Gene3D" id="1.10.357.10">
    <property type="entry name" value="Tetracycline Repressor, domain 2"/>
    <property type="match status" value="1"/>
</dbReference>
<evidence type="ECO:0000313" key="7">
    <source>
        <dbReference type="Proteomes" id="UP000037425"/>
    </source>
</evidence>
<evidence type="ECO:0000313" key="6">
    <source>
        <dbReference type="EMBL" id="KOF14974.1"/>
    </source>
</evidence>
<dbReference type="Proteomes" id="UP000037425">
    <property type="component" value="Unassembled WGS sequence"/>
</dbReference>
<evidence type="ECO:0000256" key="1">
    <source>
        <dbReference type="ARBA" id="ARBA00023015"/>
    </source>
</evidence>
<proteinExistence type="predicted"/>
<name>A0A0L8BK84_ENSAD</name>
<keyword evidence="2 4" id="KW-0238">DNA-binding</keyword>
<dbReference type="PROSITE" id="PS50977">
    <property type="entry name" value="HTH_TETR_2"/>
    <property type="match status" value="1"/>
</dbReference>
<dbReference type="PATRIC" id="fig|106592.7.peg.3806"/>
<evidence type="ECO:0000256" key="4">
    <source>
        <dbReference type="PROSITE-ProRule" id="PRU00335"/>
    </source>
</evidence>
<accession>A0A0L8BK84</accession>
<dbReference type="InterPro" id="IPR050109">
    <property type="entry name" value="HTH-type_TetR-like_transc_reg"/>
</dbReference>
<dbReference type="Pfam" id="PF00440">
    <property type="entry name" value="TetR_N"/>
    <property type="match status" value="1"/>
</dbReference>
<comment type="caution">
    <text evidence="6">The sequence shown here is derived from an EMBL/GenBank/DDBJ whole genome shotgun (WGS) entry which is preliminary data.</text>
</comment>
<dbReference type="EMBL" id="LGAP01000023">
    <property type="protein sequence ID" value="KOF14974.1"/>
    <property type="molecule type" value="Genomic_DNA"/>
</dbReference>
<dbReference type="InterPro" id="IPR023772">
    <property type="entry name" value="DNA-bd_HTH_TetR-type_CS"/>
</dbReference>
<dbReference type="PRINTS" id="PR00455">
    <property type="entry name" value="HTHTETR"/>
</dbReference>
<evidence type="ECO:0000256" key="3">
    <source>
        <dbReference type="ARBA" id="ARBA00023163"/>
    </source>
</evidence>
<reference evidence="7" key="1">
    <citation type="submission" date="2015-07" db="EMBL/GenBank/DDBJ databases">
        <title>Whole genome sequence of an Ensifer adhaerens strain isolated from a cave pool in the Wind Cave National Park.</title>
        <authorList>
            <person name="Eng W.W.H."/>
            <person name="Gan H.M."/>
            <person name="Barton H.A."/>
            <person name="Savka M.A."/>
        </authorList>
    </citation>
    <scope>NUCLEOTIDE SEQUENCE [LARGE SCALE GENOMIC DNA]</scope>
    <source>
        <strain evidence="7">SD006</strain>
    </source>
</reference>
<feature type="DNA-binding region" description="H-T-H motif" evidence="4">
    <location>
        <begin position="32"/>
        <end position="51"/>
    </location>
</feature>
<dbReference type="AlphaFoldDB" id="A0A0L8BK84"/>
<dbReference type="GO" id="GO:0003700">
    <property type="term" value="F:DNA-binding transcription factor activity"/>
    <property type="evidence" value="ECO:0007669"/>
    <property type="project" value="TreeGrafter"/>
</dbReference>